<feature type="binding site" evidence="11">
    <location>
        <position position="425"/>
    </location>
    <ligand>
        <name>Mn(2+)</name>
        <dbReference type="ChEBI" id="CHEBI:29035"/>
        <label>1</label>
    </ligand>
</feature>
<feature type="domain" description="Metalloenzyme" evidence="12">
    <location>
        <begin position="2"/>
        <end position="468"/>
    </location>
</feature>
<feature type="binding site" evidence="11">
    <location>
        <position position="394"/>
    </location>
    <ligand>
        <name>Mn(2+)</name>
        <dbReference type="ChEBI" id="CHEBI:29035"/>
        <label>2</label>
    </ligand>
</feature>
<evidence type="ECO:0000256" key="10">
    <source>
        <dbReference type="PIRSR" id="PIRSR001492-2"/>
    </source>
</evidence>
<dbReference type="AlphaFoldDB" id="A0A7S4BW12"/>
<feature type="binding site" evidence="10">
    <location>
        <begin position="209"/>
        <end position="212"/>
    </location>
    <ligand>
        <name>substrate</name>
    </ligand>
</feature>
<evidence type="ECO:0000256" key="3">
    <source>
        <dbReference type="ARBA" id="ARBA00008819"/>
    </source>
</evidence>
<dbReference type="PANTHER" id="PTHR31637">
    <property type="entry name" value="2,3-BISPHOSPHOGLYCERATE-INDEPENDENT PHOSPHOGLYCERATE MUTASE"/>
    <property type="match status" value="1"/>
</dbReference>
<dbReference type="Gene3D" id="3.40.720.10">
    <property type="entry name" value="Alkaline Phosphatase, subunit A"/>
    <property type="match status" value="1"/>
</dbReference>
<evidence type="ECO:0000256" key="2">
    <source>
        <dbReference type="ARBA" id="ARBA00004798"/>
    </source>
</evidence>
<dbReference type="InterPro" id="IPR017850">
    <property type="entry name" value="Alkaline_phosphatase_core_sf"/>
</dbReference>
<dbReference type="CDD" id="cd16010">
    <property type="entry name" value="iPGM"/>
    <property type="match status" value="1"/>
</dbReference>
<dbReference type="GO" id="GO:0006007">
    <property type="term" value="P:glucose catabolic process"/>
    <property type="evidence" value="ECO:0007669"/>
    <property type="project" value="InterPro"/>
</dbReference>
<evidence type="ECO:0000256" key="4">
    <source>
        <dbReference type="ARBA" id="ARBA00012026"/>
    </source>
</evidence>
<comment type="cofactor">
    <cofactor evidence="1">
        <name>Mn(2+)</name>
        <dbReference type="ChEBI" id="CHEBI:29035"/>
    </cofactor>
</comment>
<dbReference type="EMBL" id="HBIZ01048986">
    <property type="protein sequence ID" value="CAE0778717.1"/>
    <property type="molecule type" value="Transcribed_RNA"/>
</dbReference>
<feature type="binding site" evidence="10">
    <location>
        <position position="130"/>
    </location>
    <ligand>
        <name>substrate</name>
    </ligand>
</feature>
<dbReference type="InterPro" id="IPR006124">
    <property type="entry name" value="Metalloenzyme"/>
</dbReference>
<dbReference type="GO" id="GO:0004619">
    <property type="term" value="F:phosphoglycerate mutase activity"/>
    <property type="evidence" value="ECO:0007669"/>
    <property type="project" value="UniProtKB-EC"/>
</dbReference>
<dbReference type="InterPro" id="IPR005995">
    <property type="entry name" value="Pgm_bpd_ind"/>
</dbReference>
<evidence type="ECO:0000313" key="14">
    <source>
        <dbReference type="EMBL" id="CAE0778717.1"/>
    </source>
</evidence>
<evidence type="ECO:0000259" key="13">
    <source>
        <dbReference type="Pfam" id="PF06415"/>
    </source>
</evidence>
<feature type="binding site" evidence="11">
    <location>
        <position position="7"/>
    </location>
    <ligand>
        <name>Mn(2+)</name>
        <dbReference type="ChEBI" id="CHEBI:29035"/>
        <label>2</label>
    </ligand>
</feature>
<proteinExistence type="inferred from homology"/>
<feature type="binding site" evidence="10">
    <location>
        <position position="66"/>
    </location>
    <ligand>
        <name>substrate</name>
    </ligand>
</feature>
<comment type="pathway">
    <text evidence="2">Carbohydrate degradation; glycolysis; pyruvate from D-glyceraldehyde 3-phosphate: step 3/5.</text>
</comment>
<evidence type="ECO:0000256" key="11">
    <source>
        <dbReference type="PIRSR" id="PIRSR001492-3"/>
    </source>
</evidence>
<evidence type="ECO:0000259" key="12">
    <source>
        <dbReference type="Pfam" id="PF01676"/>
    </source>
</evidence>
<feature type="binding site" evidence="10">
    <location>
        <position position="285"/>
    </location>
    <ligand>
        <name>substrate</name>
    </ligand>
</feature>
<keyword evidence="5 11" id="KW-0479">Metal-binding</keyword>
<dbReference type="SUPFAM" id="SSF53649">
    <property type="entry name" value="Alkaline phosphatase-like"/>
    <property type="match status" value="1"/>
</dbReference>
<dbReference type="GO" id="GO:0006096">
    <property type="term" value="P:glycolytic process"/>
    <property type="evidence" value="ECO:0007669"/>
    <property type="project" value="UniProtKB-UniPathway"/>
</dbReference>
<dbReference type="SUPFAM" id="SSF64158">
    <property type="entry name" value="2,3-Bisphosphoglycerate-independent phosphoglycerate mutase, substrate-binding domain"/>
    <property type="match status" value="1"/>
</dbReference>
<dbReference type="UniPathway" id="UPA00109">
    <property type="reaction ID" value="UER00186"/>
</dbReference>
<feature type="binding site" evidence="11">
    <location>
        <position position="395"/>
    </location>
    <ligand>
        <name>Mn(2+)</name>
        <dbReference type="ChEBI" id="CHEBI:29035"/>
        <label>2</label>
    </ligand>
</feature>
<feature type="binding site" evidence="11">
    <location>
        <position position="357"/>
    </location>
    <ligand>
        <name>Mn(2+)</name>
        <dbReference type="ChEBI" id="CHEBI:29035"/>
        <label>1</label>
    </ligand>
</feature>
<feature type="binding site" evidence="10">
    <location>
        <begin position="96"/>
        <end position="97"/>
    </location>
    <ligand>
        <name>substrate</name>
    </ligand>
</feature>
<feature type="binding site" evidence="11">
    <location>
        <position position="353"/>
    </location>
    <ligand>
        <name>Mn(2+)</name>
        <dbReference type="ChEBI" id="CHEBI:29035"/>
        <label>1</label>
    </ligand>
</feature>
<feature type="active site" description="Phosphoserine intermediate" evidence="9">
    <location>
        <position position="7"/>
    </location>
</feature>
<evidence type="ECO:0000256" key="1">
    <source>
        <dbReference type="ARBA" id="ARBA00001936"/>
    </source>
</evidence>
<dbReference type="GO" id="GO:0030145">
    <property type="term" value="F:manganese ion binding"/>
    <property type="evidence" value="ECO:0007669"/>
    <property type="project" value="InterPro"/>
</dbReference>
<evidence type="ECO:0000256" key="9">
    <source>
        <dbReference type="PIRSR" id="PIRSR001492-1"/>
    </source>
</evidence>
<dbReference type="Pfam" id="PF01676">
    <property type="entry name" value="Metalloenzyme"/>
    <property type="match status" value="1"/>
</dbReference>
<name>A0A7S4BW12_CHRCT</name>
<reference evidence="14" key="1">
    <citation type="submission" date="2021-01" db="EMBL/GenBank/DDBJ databases">
        <authorList>
            <person name="Corre E."/>
            <person name="Pelletier E."/>
            <person name="Niang G."/>
            <person name="Scheremetjew M."/>
            <person name="Finn R."/>
            <person name="Kale V."/>
            <person name="Holt S."/>
            <person name="Cochrane G."/>
            <person name="Meng A."/>
            <person name="Brown T."/>
            <person name="Cohen L."/>
        </authorList>
    </citation>
    <scope>NUCLEOTIDE SEQUENCE</scope>
    <source>
        <strain evidence="14">CCMP645</strain>
    </source>
</reference>
<feature type="binding site" evidence="10">
    <location>
        <position position="137"/>
    </location>
    <ligand>
        <name>substrate</name>
    </ligand>
</feature>
<sequence>MDDMGNSEVGHNALGAGKIYAQGAKLVDINLESGQIFKDDGWQYVKSSFAENTIHFIGLLSDGGVHSRCNQLHQMVQQAAKDGAKKIRCHVLTDGRDVPDNSGERFISELEEMLSKLEGCDAKIASGGGRMVVTMDRYEADWGIVEKGWRAHVLGDAPTKKTSAMEAYKALKEGDVSDQNIGPFVVVDGDGKPVGPIEDNDAVVIFNFRSDRVLEITKAFEGGEEFNKFNRERVPKVNFVGLMQYDGDLKLPTRYLVPPPSITKTSGEYAAHNGMRTFACSETQKFGHVTFFWNGNRSGYFDEKLETYVEIPSDKCVFNEKPLMKAREITDTSIAALKSGRYDVLRVNYANPDMVGHTGDLAATTTACEFCDSCLKDLLDAVNELNGIFIVTSDHGNADDMVQRAKKTNEPLTAKDGKLLPLTSHTLAPVPVFIGGKGLPDNVVFRDDLPDAGLANVTATIFNLMGYEAPADYEPSLLAVK</sequence>
<dbReference type="PANTHER" id="PTHR31637:SF0">
    <property type="entry name" value="2,3-BISPHOSPHOGLYCERATE-INDEPENDENT PHOSPHOGLYCERATE MUTASE"/>
    <property type="match status" value="1"/>
</dbReference>
<dbReference type="InterPro" id="IPR036646">
    <property type="entry name" value="PGAM_B_sf"/>
</dbReference>
<keyword evidence="8" id="KW-0413">Isomerase</keyword>
<evidence type="ECO:0000256" key="8">
    <source>
        <dbReference type="ARBA" id="ARBA00023235"/>
    </source>
</evidence>
<comment type="similarity">
    <text evidence="3">Belongs to the BPG-independent phosphoglycerate mutase family.</text>
</comment>
<keyword evidence="7 11" id="KW-0464">Manganese</keyword>
<dbReference type="Pfam" id="PF06415">
    <property type="entry name" value="iPGM_N"/>
    <property type="match status" value="1"/>
</dbReference>
<evidence type="ECO:0000256" key="7">
    <source>
        <dbReference type="ARBA" id="ARBA00023211"/>
    </source>
</evidence>
<dbReference type="PIRSF" id="PIRSF001492">
    <property type="entry name" value="IPGAM"/>
    <property type="match status" value="1"/>
</dbReference>
<dbReference type="InterPro" id="IPR011258">
    <property type="entry name" value="BPG-indep_PGM_N"/>
</dbReference>
<accession>A0A7S4BW12</accession>
<dbReference type="Gene3D" id="3.40.1450.10">
    <property type="entry name" value="BPG-independent phosphoglycerate mutase, domain B"/>
    <property type="match status" value="1"/>
</dbReference>
<dbReference type="NCBIfam" id="TIGR01307">
    <property type="entry name" value="pgm_bpd_ind"/>
    <property type="match status" value="1"/>
</dbReference>
<protein>
    <recommendedName>
        <fullName evidence="4">phosphoglycerate mutase (2,3-diphosphoglycerate-independent)</fullName>
        <ecNumber evidence="4">5.4.2.12</ecNumber>
    </recommendedName>
</protein>
<organism evidence="14">
    <name type="scientific">Chrysotila carterae</name>
    <name type="common">Marine alga</name>
    <name type="synonym">Syracosphaera carterae</name>
    <dbReference type="NCBI Taxonomy" id="13221"/>
    <lineage>
        <taxon>Eukaryota</taxon>
        <taxon>Haptista</taxon>
        <taxon>Haptophyta</taxon>
        <taxon>Prymnesiophyceae</taxon>
        <taxon>Isochrysidales</taxon>
        <taxon>Isochrysidaceae</taxon>
        <taxon>Chrysotila</taxon>
    </lineage>
</organism>
<dbReference type="EC" id="5.4.2.12" evidence="4"/>
<dbReference type="GO" id="GO:0005737">
    <property type="term" value="C:cytoplasm"/>
    <property type="evidence" value="ECO:0007669"/>
    <property type="project" value="InterPro"/>
</dbReference>
<evidence type="ECO:0000256" key="6">
    <source>
        <dbReference type="ARBA" id="ARBA00023152"/>
    </source>
</evidence>
<dbReference type="FunFam" id="3.40.1450.10:FF:000002">
    <property type="entry name" value="2,3-bisphosphoglycerate-independent phosphoglycerate mutase"/>
    <property type="match status" value="1"/>
</dbReference>
<gene>
    <name evidence="14" type="ORF">PCAR00345_LOCUS31356</name>
</gene>
<feature type="domain" description="BPG-independent PGAM N-terminal" evidence="13">
    <location>
        <begin position="28"/>
        <end position="246"/>
    </location>
</feature>
<keyword evidence="6" id="KW-0324">Glycolysis</keyword>
<evidence type="ECO:0000256" key="5">
    <source>
        <dbReference type="ARBA" id="ARBA00022723"/>
    </source>
</evidence>